<dbReference type="GO" id="GO:0031177">
    <property type="term" value="F:phosphopantetheine binding"/>
    <property type="evidence" value="ECO:0007669"/>
    <property type="project" value="TreeGrafter"/>
</dbReference>
<dbReference type="EMBL" id="JAAXOS010000007">
    <property type="protein sequence ID" value="NKY27900.1"/>
    <property type="molecule type" value="Genomic_DNA"/>
</dbReference>
<evidence type="ECO:0000259" key="1">
    <source>
        <dbReference type="Pfam" id="PF00501"/>
    </source>
</evidence>
<sequence>MRTLTDSLADNLYALPIAQPVAEVDPQAVVVSTPDCDLTYAELDRWSNRLARLLLRIGAGPGARIAVAIDQPIEAVVAERAATKIGAITVPVTDDGSYALGTPVGITTKDQQPEHADRITWLVLDERSTLQRYLTSSAAPLRAADLDLLPAAA</sequence>
<dbReference type="GO" id="GO:0044550">
    <property type="term" value="P:secondary metabolite biosynthetic process"/>
    <property type="evidence" value="ECO:0007669"/>
    <property type="project" value="TreeGrafter"/>
</dbReference>
<dbReference type="AlphaFoldDB" id="A0A7X6L4Y6"/>
<keyword evidence="3" id="KW-1185">Reference proteome</keyword>
<protein>
    <submittedName>
        <fullName evidence="2">Amino acid adenylation domain-containing protein</fullName>
    </submittedName>
</protein>
<name>A0A7X6L4Y6_9NOCA</name>
<dbReference type="Gene3D" id="3.40.50.12780">
    <property type="entry name" value="N-terminal domain of ligase-like"/>
    <property type="match status" value="1"/>
</dbReference>
<gene>
    <name evidence="2" type="ORF">HGB38_16950</name>
</gene>
<evidence type="ECO:0000313" key="2">
    <source>
        <dbReference type="EMBL" id="NKY27900.1"/>
    </source>
</evidence>
<dbReference type="PANTHER" id="PTHR45527">
    <property type="entry name" value="NONRIBOSOMAL PEPTIDE SYNTHETASE"/>
    <property type="match status" value="1"/>
</dbReference>
<dbReference type="Pfam" id="PF00501">
    <property type="entry name" value="AMP-binding"/>
    <property type="match status" value="1"/>
</dbReference>
<accession>A0A7X6L4Y6</accession>
<feature type="domain" description="AMP-dependent synthetase/ligase" evidence="1">
    <location>
        <begin position="22"/>
        <end position="94"/>
    </location>
</feature>
<dbReference type="Proteomes" id="UP000540698">
    <property type="component" value="Unassembled WGS sequence"/>
</dbReference>
<evidence type="ECO:0000313" key="3">
    <source>
        <dbReference type="Proteomes" id="UP000540698"/>
    </source>
</evidence>
<dbReference type="SUPFAM" id="SSF56801">
    <property type="entry name" value="Acetyl-CoA synthetase-like"/>
    <property type="match status" value="1"/>
</dbReference>
<dbReference type="PANTHER" id="PTHR45527:SF1">
    <property type="entry name" value="FATTY ACID SYNTHASE"/>
    <property type="match status" value="1"/>
</dbReference>
<reference evidence="2 3" key="1">
    <citation type="submission" date="2020-04" db="EMBL/GenBank/DDBJ databases">
        <title>MicrobeNet Type strains.</title>
        <authorList>
            <person name="Nicholson A.C."/>
        </authorList>
    </citation>
    <scope>NUCLEOTIDE SEQUENCE [LARGE SCALE GENOMIC DNA]</scope>
    <source>
        <strain evidence="2 3">DSM 44956</strain>
    </source>
</reference>
<comment type="caution">
    <text evidence="2">The sequence shown here is derived from an EMBL/GenBank/DDBJ whole genome shotgun (WGS) entry which is preliminary data.</text>
</comment>
<dbReference type="GO" id="GO:0005829">
    <property type="term" value="C:cytosol"/>
    <property type="evidence" value="ECO:0007669"/>
    <property type="project" value="TreeGrafter"/>
</dbReference>
<proteinExistence type="predicted"/>
<dbReference type="InterPro" id="IPR000873">
    <property type="entry name" value="AMP-dep_synth/lig_dom"/>
</dbReference>
<dbReference type="InterPro" id="IPR042099">
    <property type="entry name" value="ANL_N_sf"/>
</dbReference>
<organism evidence="2 3">
    <name type="scientific">Nocardia gamkensis</name>
    <dbReference type="NCBI Taxonomy" id="352869"/>
    <lineage>
        <taxon>Bacteria</taxon>
        <taxon>Bacillati</taxon>
        <taxon>Actinomycetota</taxon>
        <taxon>Actinomycetes</taxon>
        <taxon>Mycobacteriales</taxon>
        <taxon>Nocardiaceae</taxon>
        <taxon>Nocardia</taxon>
    </lineage>
</organism>
<dbReference type="GO" id="GO:0043041">
    <property type="term" value="P:amino acid activation for nonribosomal peptide biosynthetic process"/>
    <property type="evidence" value="ECO:0007669"/>
    <property type="project" value="TreeGrafter"/>
</dbReference>
<dbReference type="RefSeq" id="WP_062969556.1">
    <property type="nucleotide sequence ID" value="NZ_JAAXOS010000007.1"/>
</dbReference>